<dbReference type="RefSeq" id="WP_139098344.1">
    <property type="nucleotide sequence ID" value="NZ_VDFW01000018.1"/>
</dbReference>
<dbReference type="Proteomes" id="UP000305546">
    <property type="component" value="Unassembled WGS sequence"/>
</dbReference>
<evidence type="ECO:0000313" key="2">
    <source>
        <dbReference type="Proteomes" id="UP000305546"/>
    </source>
</evidence>
<organism evidence="1 2">
    <name type="scientific">Amycolatopsis alkalitolerans</name>
    <dbReference type="NCBI Taxonomy" id="2547244"/>
    <lineage>
        <taxon>Bacteria</taxon>
        <taxon>Bacillati</taxon>
        <taxon>Actinomycetota</taxon>
        <taxon>Actinomycetes</taxon>
        <taxon>Pseudonocardiales</taxon>
        <taxon>Pseudonocardiaceae</taxon>
        <taxon>Amycolatopsis</taxon>
    </lineage>
</organism>
<dbReference type="EMBL" id="VDFW01000018">
    <property type="protein sequence ID" value="TNC23702.1"/>
    <property type="molecule type" value="Genomic_DNA"/>
</dbReference>
<accession>A0A5C4LW88</accession>
<comment type="caution">
    <text evidence="1">The sequence shown here is derived from an EMBL/GenBank/DDBJ whole genome shotgun (WGS) entry which is preliminary data.</text>
</comment>
<proteinExistence type="predicted"/>
<sequence length="321" mass="34741">MTGVIRQDDALVDVIGDAIGEAKADGGEVPEWGARTLARALANERDDPMSGALHHFAITGRADREAIAKELAELYQRTTDEEIREWINWLGMYVINLPDTAGTSGDATTPDDTLDEDALNDMVERLRSTCAEADAQGAPISTDDAKVIAGLLAHLLPPGSEMSRFAATGAANPVVIAEECEFIRERTLGAPDISTWALSLAHYLAANASLGRQAGQPALDAGDLPNDLLIRYGITRHGDAFRAYLSLPAIDPARTDLIKSFLDFYVGTYDSMDDLTTDLVGGTHSEAELLELARDDISFEELVRAGWDIVELDGKFYVFTK</sequence>
<dbReference type="OrthoDB" id="5051226at2"/>
<evidence type="ECO:0000313" key="1">
    <source>
        <dbReference type="EMBL" id="TNC23702.1"/>
    </source>
</evidence>
<protein>
    <submittedName>
        <fullName evidence="1">Uncharacterized protein</fullName>
    </submittedName>
</protein>
<name>A0A5C4LW88_9PSEU</name>
<keyword evidence="2" id="KW-1185">Reference proteome</keyword>
<dbReference type="AlphaFoldDB" id="A0A5C4LW88"/>
<reference evidence="1 2" key="1">
    <citation type="submission" date="2019-06" db="EMBL/GenBank/DDBJ databases">
        <title>Amycolatopsis alkalitolerans sp. nov., isolated from Gastrodia elata Blume.</title>
        <authorList>
            <person name="Narsing Rao M.P."/>
            <person name="Li W.J."/>
        </authorList>
    </citation>
    <scope>NUCLEOTIDE SEQUENCE [LARGE SCALE GENOMIC DNA]</scope>
    <source>
        <strain evidence="1 2">SYSUP0005</strain>
    </source>
</reference>
<gene>
    <name evidence="1" type="ORF">FG385_20270</name>
</gene>